<dbReference type="GeneID" id="11498615"/>
<evidence type="ECO:0000256" key="6">
    <source>
        <dbReference type="ARBA" id="ARBA00022786"/>
    </source>
</evidence>
<evidence type="ECO:0000256" key="12">
    <source>
        <dbReference type="ARBA" id="ARBA00023242"/>
    </source>
</evidence>
<keyword evidence="5 14" id="KW-0863">Zinc-finger</keyword>
<dbReference type="GO" id="GO:0008270">
    <property type="term" value="F:zinc ion binding"/>
    <property type="evidence" value="ECO:0007669"/>
    <property type="project" value="UniProtKB-KW"/>
</dbReference>
<dbReference type="SUPFAM" id="SSF54001">
    <property type="entry name" value="Cysteine proteinases"/>
    <property type="match status" value="1"/>
</dbReference>
<dbReference type="eggNOG" id="KOG1867">
    <property type="taxonomic scope" value="Eukaryota"/>
</dbReference>
<dbReference type="GO" id="GO:0006508">
    <property type="term" value="P:proteolysis"/>
    <property type="evidence" value="ECO:0007669"/>
    <property type="project" value="UniProtKB-KW"/>
</dbReference>
<keyword evidence="7 15" id="KW-0378">Hydrolase</keyword>
<dbReference type="InterPro" id="IPR001394">
    <property type="entry name" value="Peptidase_C19_UCH"/>
</dbReference>
<dbReference type="PANTHER" id="PTHR21646">
    <property type="entry name" value="UBIQUITIN CARBOXYL-TERMINAL HYDROLASE"/>
    <property type="match status" value="1"/>
</dbReference>
<evidence type="ECO:0000313" key="18">
    <source>
        <dbReference type="EMBL" id="CCD24897.1"/>
    </source>
</evidence>
<feature type="domain" description="UBP-type" evidence="17">
    <location>
        <begin position="2"/>
        <end position="120"/>
    </location>
</feature>
<comment type="subcellular location">
    <subcellularLocation>
        <location evidence="2">Nucleus</location>
    </subcellularLocation>
</comment>
<proteinExistence type="inferred from homology"/>
<dbReference type="RefSeq" id="XP_003670140.1">
    <property type="nucleotide sequence ID" value="XM_003670092.1"/>
</dbReference>
<dbReference type="MEROPS" id="C19.087"/>
<evidence type="ECO:0000256" key="2">
    <source>
        <dbReference type="ARBA" id="ARBA00004123"/>
    </source>
</evidence>
<keyword evidence="12" id="KW-0539">Nucleus</keyword>
<dbReference type="GO" id="GO:0016579">
    <property type="term" value="P:protein deubiquitination"/>
    <property type="evidence" value="ECO:0007669"/>
    <property type="project" value="InterPro"/>
</dbReference>
<dbReference type="KEGG" id="ndi:NDAI_0E00810"/>
<evidence type="ECO:0000256" key="4">
    <source>
        <dbReference type="ARBA" id="ARBA00022723"/>
    </source>
</evidence>
<evidence type="ECO:0000256" key="8">
    <source>
        <dbReference type="ARBA" id="ARBA00022807"/>
    </source>
</evidence>
<keyword evidence="9" id="KW-0862">Zinc</keyword>
<dbReference type="HOGENOM" id="CLU_008279_11_2_1"/>
<dbReference type="Gene3D" id="3.30.40.10">
    <property type="entry name" value="Zinc/RING finger domain, C3HC4 (zinc finger)"/>
    <property type="match status" value="1"/>
</dbReference>
<dbReference type="InterPro" id="IPR013083">
    <property type="entry name" value="Znf_RING/FYVE/PHD"/>
</dbReference>
<evidence type="ECO:0000256" key="5">
    <source>
        <dbReference type="ARBA" id="ARBA00022771"/>
    </source>
</evidence>
<protein>
    <recommendedName>
        <fullName evidence="15">Ubiquitin carboxyl-terminal hydrolase</fullName>
        <ecNumber evidence="15">3.4.19.12</ecNumber>
    </recommendedName>
</protein>
<dbReference type="GO" id="GO:0004843">
    <property type="term" value="F:cysteine-type deubiquitinase activity"/>
    <property type="evidence" value="ECO:0007669"/>
    <property type="project" value="UniProtKB-UniRule"/>
</dbReference>
<evidence type="ECO:0000313" key="19">
    <source>
        <dbReference type="Proteomes" id="UP000000689"/>
    </source>
</evidence>
<keyword evidence="3 15" id="KW-0645">Protease</keyword>
<dbReference type="Gene3D" id="3.90.70.10">
    <property type="entry name" value="Cysteine proteinases"/>
    <property type="match status" value="1"/>
</dbReference>
<dbReference type="OMA" id="NVSCNCI"/>
<dbReference type="SMART" id="SM00290">
    <property type="entry name" value="ZnF_UBP"/>
    <property type="match status" value="1"/>
</dbReference>
<evidence type="ECO:0000256" key="10">
    <source>
        <dbReference type="ARBA" id="ARBA00023015"/>
    </source>
</evidence>
<gene>
    <name evidence="18" type="primary">NDAI0E00810</name>
    <name evidence="18" type="ordered locus">NDAI_0E00810</name>
</gene>
<keyword evidence="19" id="KW-1185">Reference proteome</keyword>
<keyword evidence="10" id="KW-0805">Transcription regulation</keyword>
<evidence type="ECO:0000259" key="16">
    <source>
        <dbReference type="PROSITE" id="PS50235"/>
    </source>
</evidence>
<keyword evidence="4" id="KW-0479">Metal-binding</keyword>
<organism evidence="18 19">
    <name type="scientific">Naumovozyma dairenensis (strain ATCC 10597 / BCRC 20456 / CBS 421 / NBRC 0211 / NRRL Y-12639)</name>
    <name type="common">Saccharomyces dairenensis</name>
    <dbReference type="NCBI Taxonomy" id="1071378"/>
    <lineage>
        <taxon>Eukaryota</taxon>
        <taxon>Fungi</taxon>
        <taxon>Dikarya</taxon>
        <taxon>Ascomycota</taxon>
        <taxon>Saccharomycotina</taxon>
        <taxon>Saccharomycetes</taxon>
        <taxon>Saccharomycetales</taxon>
        <taxon>Saccharomycetaceae</taxon>
        <taxon>Naumovozyma</taxon>
    </lineage>
</organism>
<dbReference type="InterPro" id="IPR001607">
    <property type="entry name" value="Znf_UBP"/>
</dbReference>
<dbReference type="EMBL" id="HE580271">
    <property type="protein sequence ID" value="CCD24897.1"/>
    <property type="molecule type" value="Genomic_DNA"/>
</dbReference>
<dbReference type="PROSITE" id="PS00973">
    <property type="entry name" value="USP_2"/>
    <property type="match status" value="1"/>
</dbReference>
<keyword evidence="8 15" id="KW-0788">Thiol protease</keyword>
<dbReference type="GO" id="GO:0005634">
    <property type="term" value="C:nucleus"/>
    <property type="evidence" value="ECO:0007669"/>
    <property type="project" value="UniProtKB-SubCell"/>
</dbReference>
<dbReference type="Proteomes" id="UP000000689">
    <property type="component" value="Chromosome 5"/>
</dbReference>
<dbReference type="InterPro" id="IPR050185">
    <property type="entry name" value="Ub_carboxyl-term_hydrolase"/>
</dbReference>
<name>G0WAX7_NAUDC</name>
<evidence type="ECO:0000256" key="1">
    <source>
        <dbReference type="ARBA" id="ARBA00000707"/>
    </source>
</evidence>
<dbReference type="InterPro" id="IPR028889">
    <property type="entry name" value="USP"/>
</dbReference>
<accession>G0WAX7</accession>
<comment type="similarity">
    <text evidence="13">Belongs to the peptidase C19 family. UBP8 subfamily.</text>
</comment>
<dbReference type="PANTHER" id="PTHR21646:SF33">
    <property type="entry name" value="UBIQUITIN CARBOXYL-TERMINAL HYDROLASE 22"/>
    <property type="match status" value="1"/>
</dbReference>
<evidence type="ECO:0000256" key="9">
    <source>
        <dbReference type="ARBA" id="ARBA00022833"/>
    </source>
</evidence>
<evidence type="ECO:0000256" key="7">
    <source>
        <dbReference type="ARBA" id="ARBA00022801"/>
    </source>
</evidence>
<evidence type="ECO:0000256" key="15">
    <source>
        <dbReference type="RuleBase" id="RU366025"/>
    </source>
</evidence>
<reference evidence="18 19" key="1">
    <citation type="journal article" date="2011" name="Proc. Natl. Acad. Sci. U.S.A.">
        <title>Evolutionary erosion of yeast sex chromosomes by mating-type switching accidents.</title>
        <authorList>
            <person name="Gordon J.L."/>
            <person name="Armisen D."/>
            <person name="Proux-Wera E."/>
            <person name="Oheigeartaigh S.S."/>
            <person name="Byrne K.P."/>
            <person name="Wolfe K.H."/>
        </authorList>
    </citation>
    <scope>NUCLEOTIDE SEQUENCE [LARGE SCALE GENOMIC DNA]</scope>
    <source>
        <strain evidence="19">ATCC 10597 / BCRC 20456 / CBS 421 / NBRC 0211 / NRRL Y-12639</strain>
    </source>
</reference>
<dbReference type="InterPro" id="IPR018200">
    <property type="entry name" value="USP_CS"/>
</dbReference>
<dbReference type="AlphaFoldDB" id="G0WAX7"/>
<sequence length="493" mass="56162">MGHCRHIDQVFKNEKSREGVLKSCNAARFILKHSIMKQKYLYAMRCSTCKEINAGSTFMCLQCDFSGCWNNSDFANHSKQMGHIFSINSSNGLLFCFKCVDYIGDVEQINYSMLNKFWDDISKKTHITSQERKDGLFGLVNMGSTCFMSSILQTLIHNPYVVNYSMCQTHYNMCQSKNPLSCTSCALDLIITEFYATESKGNNSSHTGFISLLNSLLQVNENFAGYSQQDAHEFLQFILNQIHNDYKLNSMEDVNSGNTTAIAMKTLPGTQNSNNNNNNTNHIHGNDVSCKCLSHSNFQGSLKSSILCPQCNNDSKTTIDPFMDLSLDVKDKSNLYQCLDSFHKLEKLHDFNFHCSECNSTQDPIKQLTLNKLSPLLVFQLKRFEHLLNGTTVKINDFIEYPLYLNMKTYCQSSNNDTEEEESNSENVPDMIYELTSIISHKGTVNEGHYIVVVKVNDGQWFKFNDSMVSAITEEEALKQQAYLLFYSVFQLN</sequence>
<evidence type="ECO:0000256" key="3">
    <source>
        <dbReference type="ARBA" id="ARBA00022670"/>
    </source>
</evidence>
<dbReference type="InterPro" id="IPR038765">
    <property type="entry name" value="Papain-like_cys_pep_sf"/>
</dbReference>
<dbReference type="PROSITE" id="PS00972">
    <property type="entry name" value="USP_1"/>
    <property type="match status" value="1"/>
</dbReference>
<dbReference type="PROSITE" id="PS50271">
    <property type="entry name" value="ZF_UBP"/>
    <property type="match status" value="1"/>
</dbReference>
<dbReference type="SUPFAM" id="SSF57850">
    <property type="entry name" value="RING/U-box"/>
    <property type="match status" value="1"/>
</dbReference>
<evidence type="ECO:0000256" key="11">
    <source>
        <dbReference type="ARBA" id="ARBA00023163"/>
    </source>
</evidence>
<evidence type="ECO:0000256" key="14">
    <source>
        <dbReference type="PROSITE-ProRule" id="PRU00502"/>
    </source>
</evidence>
<keyword evidence="11" id="KW-0804">Transcription</keyword>
<dbReference type="Pfam" id="PF02148">
    <property type="entry name" value="zf-UBP"/>
    <property type="match status" value="1"/>
</dbReference>
<dbReference type="STRING" id="1071378.G0WAX7"/>
<dbReference type="PROSITE" id="PS50235">
    <property type="entry name" value="USP_3"/>
    <property type="match status" value="1"/>
</dbReference>
<feature type="domain" description="USP" evidence="16">
    <location>
        <begin position="137"/>
        <end position="490"/>
    </location>
</feature>
<evidence type="ECO:0000259" key="17">
    <source>
        <dbReference type="PROSITE" id="PS50271"/>
    </source>
</evidence>
<dbReference type="Pfam" id="PF00443">
    <property type="entry name" value="UCH"/>
    <property type="match status" value="1"/>
</dbReference>
<dbReference type="EC" id="3.4.19.12" evidence="15"/>
<evidence type="ECO:0000256" key="13">
    <source>
        <dbReference type="ARBA" id="ARBA00038490"/>
    </source>
</evidence>
<dbReference type="OrthoDB" id="289038at2759"/>
<comment type="catalytic activity">
    <reaction evidence="1 15">
        <text>Thiol-dependent hydrolysis of ester, thioester, amide, peptide and isopeptide bonds formed by the C-terminal Gly of ubiquitin (a 76-residue protein attached to proteins as an intracellular targeting signal).</text>
        <dbReference type="EC" id="3.4.19.12"/>
    </reaction>
</comment>
<keyword evidence="6 15" id="KW-0833">Ubl conjugation pathway</keyword>